<evidence type="ECO:0000313" key="4">
    <source>
        <dbReference type="EMBL" id="AMY11981.1"/>
    </source>
</evidence>
<dbReference type="SUPFAM" id="SSF46689">
    <property type="entry name" value="Homeodomain-like"/>
    <property type="match status" value="2"/>
</dbReference>
<gene>
    <name evidence="4" type="primary">rhaS_2</name>
    <name evidence="4" type="ORF">LuPra_05253</name>
</gene>
<reference evidence="5" key="2">
    <citation type="submission" date="2016-04" db="EMBL/GenBank/DDBJ databases">
        <title>First Complete Genome Sequence of a Subdivision 6 Acidobacterium.</title>
        <authorList>
            <person name="Huang S."/>
            <person name="Vieira S."/>
            <person name="Bunk B."/>
            <person name="Riedel T."/>
            <person name="Sproeer C."/>
            <person name="Overmann J."/>
        </authorList>
    </citation>
    <scope>NUCLEOTIDE SEQUENCE [LARGE SCALE GENOMIC DNA]</scope>
    <source>
        <strain evidence="5">DSM 100886 HEG_-6_39</strain>
    </source>
</reference>
<dbReference type="PROSITE" id="PS01124">
    <property type="entry name" value="HTH_ARAC_FAMILY_2"/>
    <property type="match status" value="1"/>
</dbReference>
<dbReference type="InterPro" id="IPR018060">
    <property type="entry name" value="HTH_AraC"/>
</dbReference>
<evidence type="ECO:0000256" key="2">
    <source>
        <dbReference type="ARBA" id="ARBA00023163"/>
    </source>
</evidence>
<sequence>MLDTRTAPAAPAVVDQFTRHPAPDQLVTPDSMSVRRLADLLARYAPYDGRFELRRTGVFALRWSRPSHEPVHVTQRPALCLVAQGGKVAMLGTETFAYDAARMLVFSVDLPIAAQVTAASAEAPYLGFKLEFDPYRVAELTLKVHPHGTPRPPSERGLYVGHTTEAIVDAVTRLLVSMAHPADTELVAPLIIDEILIRLLRSPVGARVAQIGQAESGLHRIAQAVAWLREHYAQPTGVEELAELVNMSVSSFHQHFKAVTSMSPLQYQKLMRLHEARRLMLFQGIDAGRACRLVGYVSPSQFSREYARFFGRAPMRDVSLLRAEGVAPIGAAGVDSARGQAPR</sequence>
<dbReference type="PATRIC" id="fig|1813736.3.peg.5528"/>
<dbReference type="SMART" id="SM00342">
    <property type="entry name" value="HTH_ARAC"/>
    <property type="match status" value="1"/>
</dbReference>
<accession>A0A143PUC6</accession>
<feature type="domain" description="HTH araC/xylS-type" evidence="3">
    <location>
        <begin position="222"/>
        <end position="320"/>
    </location>
</feature>
<dbReference type="PANTHER" id="PTHR43436">
    <property type="entry name" value="ARAC-FAMILY TRANSCRIPTIONAL REGULATOR"/>
    <property type="match status" value="1"/>
</dbReference>
<evidence type="ECO:0000259" key="3">
    <source>
        <dbReference type="PROSITE" id="PS01124"/>
    </source>
</evidence>
<dbReference type="KEGG" id="abac:LuPra_05253"/>
<keyword evidence="2" id="KW-0804">Transcription</keyword>
<protein>
    <submittedName>
        <fullName evidence="4">L-rhamnose operon regulatory protein RhaS</fullName>
    </submittedName>
</protein>
<keyword evidence="1" id="KW-0805">Transcription regulation</keyword>
<dbReference type="PANTHER" id="PTHR43436:SF1">
    <property type="entry name" value="TRANSCRIPTIONAL REGULATORY PROTEIN"/>
    <property type="match status" value="1"/>
</dbReference>
<dbReference type="RefSeq" id="WP_234800561.1">
    <property type="nucleotide sequence ID" value="NZ_CP015136.1"/>
</dbReference>
<dbReference type="EMBL" id="CP015136">
    <property type="protein sequence ID" value="AMY11981.1"/>
    <property type="molecule type" value="Genomic_DNA"/>
</dbReference>
<name>A0A143PUC6_LUTPR</name>
<dbReference type="InterPro" id="IPR009057">
    <property type="entry name" value="Homeodomain-like_sf"/>
</dbReference>
<organism evidence="4 5">
    <name type="scientific">Luteitalea pratensis</name>
    <dbReference type="NCBI Taxonomy" id="1855912"/>
    <lineage>
        <taxon>Bacteria</taxon>
        <taxon>Pseudomonadati</taxon>
        <taxon>Acidobacteriota</taxon>
        <taxon>Vicinamibacteria</taxon>
        <taxon>Vicinamibacterales</taxon>
        <taxon>Vicinamibacteraceae</taxon>
        <taxon>Luteitalea</taxon>
    </lineage>
</organism>
<reference evidence="4 5" key="1">
    <citation type="journal article" date="2016" name="Genome Announc.">
        <title>First Complete Genome Sequence of a Subdivision 6 Acidobacterium Strain.</title>
        <authorList>
            <person name="Huang S."/>
            <person name="Vieira S."/>
            <person name="Bunk B."/>
            <person name="Riedel T."/>
            <person name="Sproer C."/>
            <person name="Overmann J."/>
        </authorList>
    </citation>
    <scope>NUCLEOTIDE SEQUENCE [LARGE SCALE GENOMIC DNA]</scope>
    <source>
        <strain evidence="5">DSM 100886 HEG_-6_39</strain>
    </source>
</reference>
<evidence type="ECO:0000256" key="1">
    <source>
        <dbReference type="ARBA" id="ARBA00023015"/>
    </source>
</evidence>
<dbReference type="GO" id="GO:0043565">
    <property type="term" value="F:sequence-specific DNA binding"/>
    <property type="evidence" value="ECO:0007669"/>
    <property type="project" value="InterPro"/>
</dbReference>
<dbReference type="InterPro" id="IPR009594">
    <property type="entry name" value="Tscrpt_reg_HTH_AraC_N"/>
</dbReference>
<dbReference type="Proteomes" id="UP000076079">
    <property type="component" value="Chromosome"/>
</dbReference>
<dbReference type="Pfam" id="PF12833">
    <property type="entry name" value="HTH_18"/>
    <property type="match status" value="1"/>
</dbReference>
<proteinExistence type="predicted"/>
<dbReference type="STRING" id="1855912.LuPra_05253"/>
<dbReference type="Pfam" id="PF06719">
    <property type="entry name" value="AraC_N"/>
    <property type="match status" value="1"/>
</dbReference>
<dbReference type="Gene3D" id="1.10.10.60">
    <property type="entry name" value="Homeodomain-like"/>
    <property type="match status" value="1"/>
</dbReference>
<dbReference type="GO" id="GO:0003700">
    <property type="term" value="F:DNA-binding transcription factor activity"/>
    <property type="evidence" value="ECO:0007669"/>
    <property type="project" value="InterPro"/>
</dbReference>
<evidence type="ECO:0000313" key="5">
    <source>
        <dbReference type="Proteomes" id="UP000076079"/>
    </source>
</evidence>
<keyword evidence="5" id="KW-1185">Reference proteome</keyword>
<dbReference type="AlphaFoldDB" id="A0A143PUC6"/>